<proteinExistence type="predicted"/>
<dbReference type="InParanoid" id="A0A7L4YL90"/>
<dbReference type="InterPro" id="IPR003870">
    <property type="entry name" value="DUF222"/>
</dbReference>
<evidence type="ECO:0000256" key="1">
    <source>
        <dbReference type="SAM" id="MobiDB-lite"/>
    </source>
</evidence>
<dbReference type="Gene3D" id="1.10.30.50">
    <property type="match status" value="1"/>
</dbReference>
<keyword evidence="4" id="KW-1185">Reference proteome</keyword>
<sequence length="569" mass="60346">MSQFRLVCVAVMSVATDLIEHMNEQVVELSVAGELAAARDVYARAVRRATTALATEALSDRELIATLKLGGQHARLSDALLVAAIEQVHERNTAPRDERLTTRLGAKDAAELVRAATLCSGKAARTLMGAAKVTGRERCLTTGQLLPGRFPHLAAALREGAISAATFLAATRPLTEAAARISTDDLAEADQILAAYACGHGNNATVGDGVGEDTDAGVDADCPGADAALPPLDADDLAALARRITAYADPDGAEPTEKRALARRGLTLGKPKDGLVPINGHLMPETASQLECLLSAIINPRSTKGDVNFDQEAAAVSDVTATSEAAAGCDDRALSDSADNDGRDCHGLDGHGFDGHDFDGHDSGTCDGTQTEQLPPPDERTSPQKRHDALAAILNLAAGAADAPTLGGAPPTLVVTISAEDFESQSGWAHLDGLDVRTSWHAAQRIACVGVIQRVIHLATGRIVGIHTTGRVFNAAQRRAIIARDRECVIPGCHTPAAWCEIHHVHDWALGGKTHTDNGVLLCWFHHRTLGYNGWHIRMTDGLPQVRGPQWWDPHRRWHQVHTTLARAG</sequence>
<evidence type="ECO:0000313" key="3">
    <source>
        <dbReference type="EMBL" id="QHB99827.1"/>
    </source>
</evidence>
<dbReference type="OrthoDB" id="5177627at2"/>
<dbReference type="EMBL" id="CP047156">
    <property type="protein sequence ID" value="QHB99827.1"/>
    <property type="molecule type" value="Genomic_DNA"/>
</dbReference>
<organism evidence="3 4">
    <name type="scientific">Epidermidibacterium keratini</name>
    <dbReference type="NCBI Taxonomy" id="1891644"/>
    <lineage>
        <taxon>Bacteria</taxon>
        <taxon>Bacillati</taxon>
        <taxon>Actinomycetota</taxon>
        <taxon>Actinomycetes</taxon>
        <taxon>Sporichthyales</taxon>
        <taxon>Sporichthyaceae</taxon>
        <taxon>Epidermidibacterium</taxon>
    </lineage>
</organism>
<gene>
    <name evidence="3" type="ORF">EK0264_05715</name>
</gene>
<dbReference type="Pfam" id="PF02720">
    <property type="entry name" value="DUF222"/>
    <property type="match status" value="2"/>
</dbReference>
<name>A0A7L4YL90_9ACTN</name>
<feature type="region of interest" description="Disordered" evidence="1">
    <location>
        <begin position="359"/>
        <end position="385"/>
    </location>
</feature>
<feature type="domain" description="HNH nuclease" evidence="2">
    <location>
        <begin position="476"/>
        <end position="528"/>
    </location>
</feature>
<evidence type="ECO:0000313" key="4">
    <source>
        <dbReference type="Proteomes" id="UP000463857"/>
    </source>
</evidence>
<dbReference type="InterPro" id="IPR003615">
    <property type="entry name" value="HNH_nuc"/>
</dbReference>
<dbReference type="Proteomes" id="UP000463857">
    <property type="component" value="Chromosome"/>
</dbReference>
<accession>A0A7L4YL90</accession>
<dbReference type="CDD" id="cd00085">
    <property type="entry name" value="HNHc"/>
    <property type="match status" value="1"/>
</dbReference>
<dbReference type="AlphaFoldDB" id="A0A7L4YL90"/>
<reference evidence="3 4" key="1">
    <citation type="journal article" date="2018" name="Int. J. Syst. Evol. Microbiol.">
        <title>Epidermidibacterium keratini gen. nov., sp. nov., a member of the family Sporichthyaceae, isolated from keratin epidermis.</title>
        <authorList>
            <person name="Lee D.G."/>
            <person name="Trujillo M.E."/>
            <person name="Kang S."/>
            <person name="Nam J.J."/>
            <person name="Kim Y.J."/>
        </authorList>
    </citation>
    <scope>NUCLEOTIDE SEQUENCE [LARGE SCALE GENOMIC DNA]</scope>
    <source>
        <strain evidence="3 4">EPI-7</strain>
    </source>
</reference>
<dbReference type="RefSeq" id="WP_159543770.1">
    <property type="nucleotide sequence ID" value="NZ_CP047156.1"/>
</dbReference>
<dbReference type="KEGG" id="eke:EK0264_05715"/>
<dbReference type="SMART" id="SM00507">
    <property type="entry name" value="HNHc"/>
    <property type="match status" value="1"/>
</dbReference>
<protein>
    <submittedName>
        <fullName evidence="3">DUF222 domain-containing protein</fullName>
    </submittedName>
</protein>
<evidence type="ECO:0000259" key="2">
    <source>
        <dbReference type="SMART" id="SM00507"/>
    </source>
</evidence>